<evidence type="ECO:0000256" key="5">
    <source>
        <dbReference type="ARBA" id="ARBA00022692"/>
    </source>
</evidence>
<dbReference type="InterPro" id="IPR007387">
    <property type="entry name" value="TRAP_DctQ"/>
</dbReference>
<dbReference type="AlphaFoldDB" id="A0A1H3DTV6"/>
<feature type="transmembrane region" description="Helical" evidence="9">
    <location>
        <begin position="123"/>
        <end position="142"/>
    </location>
</feature>
<feature type="transmembrane region" description="Helical" evidence="9">
    <location>
        <begin position="41"/>
        <end position="60"/>
    </location>
</feature>
<dbReference type="Pfam" id="PF04290">
    <property type="entry name" value="DctQ"/>
    <property type="match status" value="1"/>
</dbReference>
<keyword evidence="3" id="KW-1003">Cell membrane</keyword>
<comment type="subunit">
    <text evidence="9">The complex comprises the extracytoplasmic solute receptor protein and the two transmembrane proteins.</text>
</comment>
<evidence type="ECO:0000313" key="12">
    <source>
        <dbReference type="Proteomes" id="UP000199118"/>
    </source>
</evidence>
<evidence type="ECO:0000256" key="6">
    <source>
        <dbReference type="ARBA" id="ARBA00022989"/>
    </source>
</evidence>
<evidence type="ECO:0000256" key="4">
    <source>
        <dbReference type="ARBA" id="ARBA00022519"/>
    </source>
</evidence>
<keyword evidence="2 9" id="KW-0813">Transport</keyword>
<sequence>MSKFIRGLIGAIGLFALLTYFYQIVSTWLFHDYAVIWFSEVAVYGLMWAMLVAASELVRVDGHIRADFLVSRLSAAAQRRLEIFNCSVGVVFGLLMLWHGTFLTLDAWELNERSPTTLAFPLWVYYSAIPVSGALLAPRFAIRLWRWSFRYDPGAMRLSHPAEVS</sequence>
<dbReference type="RefSeq" id="WP_092684297.1">
    <property type="nucleotide sequence ID" value="NZ_FNMZ01000008.1"/>
</dbReference>
<evidence type="ECO:0000256" key="7">
    <source>
        <dbReference type="ARBA" id="ARBA00023136"/>
    </source>
</evidence>
<protein>
    <recommendedName>
        <fullName evidence="9">TRAP transporter small permease protein</fullName>
    </recommendedName>
</protein>
<feature type="transmembrane region" description="Helical" evidence="9">
    <location>
        <begin position="7"/>
        <end position="29"/>
    </location>
</feature>
<dbReference type="OrthoDB" id="7843639at2"/>
<evidence type="ECO:0000256" key="3">
    <source>
        <dbReference type="ARBA" id="ARBA00022475"/>
    </source>
</evidence>
<comment type="similarity">
    <text evidence="8 9">Belongs to the TRAP transporter small permease family.</text>
</comment>
<gene>
    <name evidence="11" type="ORF">SAMN05444336_108148</name>
</gene>
<organism evidence="11 12">
    <name type="scientific">Albimonas donghaensis</name>
    <dbReference type="NCBI Taxonomy" id="356660"/>
    <lineage>
        <taxon>Bacteria</taxon>
        <taxon>Pseudomonadati</taxon>
        <taxon>Pseudomonadota</taxon>
        <taxon>Alphaproteobacteria</taxon>
        <taxon>Rhodobacterales</taxon>
        <taxon>Paracoccaceae</taxon>
        <taxon>Albimonas</taxon>
    </lineage>
</organism>
<dbReference type="GO" id="GO:0015740">
    <property type="term" value="P:C4-dicarboxylate transport"/>
    <property type="evidence" value="ECO:0007669"/>
    <property type="project" value="TreeGrafter"/>
</dbReference>
<dbReference type="GO" id="GO:0005886">
    <property type="term" value="C:plasma membrane"/>
    <property type="evidence" value="ECO:0007669"/>
    <property type="project" value="UniProtKB-SubCell"/>
</dbReference>
<dbReference type="STRING" id="356660.SAMN05444336_108148"/>
<dbReference type="PANTHER" id="PTHR35011:SF2">
    <property type="entry name" value="2,3-DIKETO-L-GULONATE TRAP TRANSPORTER SMALL PERMEASE PROTEIN YIAM"/>
    <property type="match status" value="1"/>
</dbReference>
<proteinExistence type="inferred from homology"/>
<dbReference type="PANTHER" id="PTHR35011">
    <property type="entry name" value="2,3-DIKETO-L-GULONATE TRAP TRANSPORTER SMALL PERMEASE PROTEIN YIAM"/>
    <property type="match status" value="1"/>
</dbReference>
<dbReference type="Proteomes" id="UP000199118">
    <property type="component" value="Unassembled WGS sequence"/>
</dbReference>
<dbReference type="GO" id="GO:0022857">
    <property type="term" value="F:transmembrane transporter activity"/>
    <property type="evidence" value="ECO:0007669"/>
    <property type="project" value="UniProtKB-UniRule"/>
</dbReference>
<evidence type="ECO:0000256" key="2">
    <source>
        <dbReference type="ARBA" id="ARBA00022448"/>
    </source>
</evidence>
<feature type="transmembrane region" description="Helical" evidence="9">
    <location>
        <begin position="81"/>
        <end position="103"/>
    </location>
</feature>
<keyword evidence="12" id="KW-1185">Reference proteome</keyword>
<dbReference type="InterPro" id="IPR055348">
    <property type="entry name" value="DctQ"/>
</dbReference>
<comment type="function">
    <text evidence="9">Part of the tripartite ATP-independent periplasmic (TRAP) transport system.</text>
</comment>
<keyword evidence="5 9" id="KW-0812">Transmembrane</keyword>
<keyword evidence="6 9" id="KW-1133">Transmembrane helix</keyword>
<comment type="subcellular location">
    <subcellularLocation>
        <location evidence="1 9">Cell inner membrane</location>
        <topology evidence="1 9">Multi-pass membrane protein</topology>
    </subcellularLocation>
</comment>
<evidence type="ECO:0000259" key="10">
    <source>
        <dbReference type="Pfam" id="PF04290"/>
    </source>
</evidence>
<keyword evidence="7 9" id="KW-0472">Membrane</keyword>
<name>A0A1H3DTV6_9RHOB</name>
<evidence type="ECO:0000256" key="9">
    <source>
        <dbReference type="RuleBase" id="RU369079"/>
    </source>
</evidence>
<accession>A0A1H3DTV6</accession>
<reference evidence="11 12" key="1">
    <citation type="submission" date="2016-10" db="EMBL/GenBank/DDBJ databases">
        <authorList>
            <person name="de Groot N.N."/>
        </authorList>
    </citation>
    <scope>NUCLEOTIDE SEQUENCE [LARGE SCALE GENOMIC DNA]</scope>
    <source>
        <strain evidence="11 12">DSM 17890</strain>
    </source>
</reference>
<dbReference type="EMBL" id="FNMZ01000008">
    <property type="protein sequence ID" value="SDX69811.1"/>
    <property type="molecule type" value="Genomic_DNA"/>
</dbReference>
<feature type="domain" description="Tripartite ATP-independent periplasmic transporters DctQ component" evidence="10">
    <location>
        <begin position="18"/>
        <end position="147"/>
    </location>
</feature>
<evidence type="ECO:0000256" key="1">
    <source>
        <dbReference type="ARBA" id="ARBA00004429"/>
    </source>
</evidence>
<evidence type="ECO:0000256" key="8">
    <source>
        <dbReference type="ARBA" id="ARBA00038436"/>
    </source>
</evidence>
<evidence type="ECO:0000313" key="11">
    <source>
        <dbReference type="EMBL" id="SDX69811.1"/>
    </source>
</evidence>
<keyword evidence="4 9" id="KW-0997">Cell inner membrane</keyword>